<sequence>MHSFYRLALLALPLVGTVYGHVPKATPTKDTKPVYANANQAFQDLLNALPEESLHVALNSLTNFKDGVFESDRHGVEHVHNRDPPLATKLIVAAVQDLRKRQTPSNGTATSAPPPPASSAEESQAPSSEAPPPASSQDSAVVVPVPITTTNEQGQATVVSSEILSQPTASVVVAVTTTDEKGSTFVASQTKPAVIFTATDSAGSTFVTTSAVPFAPTPGQVLTTTDARGSTVLTTYTPGGGKVSSILLITTTGADGQRSVITSYTYVDPAAATGPNGQPISSATNSAKPGLQTNAANKNLVIDAAVVGGAALAFWI</sequence>
<feature type="signal peptide" evidence="2">
    <location>
        <begin position="1"/>
        <end position="20"/>
    </location>
</feature>
<gene>
    <name evidence="3" type="ORF">BDV96DRAFT_149317</name>
</gene>
<proteinExistence type="predicted"/>
<name>A0A6A5Z3P4_9PLEO</name>
<evidence type="ECO:0000313" key="4">
    <source>
        <dbReference type="Proteomes" id="UP000799770"/>
    </source>
</evidence>
<keyword evidence="2" id="KW-0732">Signal</keyword>
<evidence type="ECO:0000256" key="2">
    <source>
        <dbReference type="SAM" id="SignalP"/>
    </source>
</evidence>
<organism evidence="3 4">
    <name type="scientific">Lophiotrema nucula</name>
    <dbReference type="NCBI Taxonomy" id="690887"/>
    <lineage>
        <taxon>Eukaryota</taxon>
        <taxon>Fungi</taxon>
        <taxon>Dikarya</taxon>
        <taxon>Ascomycota</taxon>
        <taxon>Pezizomycotina</taxon>
        <taxon>Dothideomycetes</taxon>
        <taxon>Pleosporomycetidae</taxon>
        <taxon>Pleosporales</taxon>
        <taxon>Lophiotremataceae</taxon>
        <taxon>Lophiotrema</taxon>
    </lineage>
</organism>
<dbReference type="AlphaFoldDB" id="A0A6A5Z3P4"/>
<protein>
    <submittedName>
        <fullName evidence="3">Uncharacterized protein</fullName>
    </submittedName>
</protein>
<evidence type="ECO:0000256" key="1">
    <source>
        <dbReference type="SAM" id="MobiDB-lite"/>
    </source>
</evidence>
<feature type="region of interest" description="Disordered" evidence="1">
    <location>
        <begin position="100"/>
        <end position="139"/>
    </location>
</feature>
<evidence type="ECO:0000313" key="3">
    <source>
        <dbReference type="EMBL" id="KAF2113038.1"/>
    </source>
</evidence>
<feature type="chain" id="PRO_5025393930" evidence="2">
    <location>
        <begin position="21"/>
        <end position="316"/>
    </location>
</feature>
<reference evidence="3" key="1">
    <citation type="journal article" date="2020" name="Stud. Mycol.">
        <title>101 Dothideomycetes genomes: a test case for predicting lifestyles and emergence of pathogens.</title>
        <authorList>
            <person name="Haridas S."/>
            <person name="Albert R."/>
            <person name="Binder M."/>
            <person name="Bloem J."/>
            <person name="Labutti K."/>
            <person name="Salamov A."/>
            <person name="Andreopoulos B."/>
            <person name="Baker S."/>
            <person name="Barry K."/>
            <person name="Bills G."/>
            <person name="Bluhm B."/>
            <person name="Cannon C."/>
            <person name="Castanera R."/>
            <person name="Culley D."/>
            <person name="Daum C."/>
            <person name="Ezra D."/>
            <person name="Gonzalez J."/>
            <person name="Henrissat B."/>
            <person name="Kuo A."/>
            <person name="Liang C."/>
            <person name="Lipzen A."/>
            <person name="Lutzoni F."/>
            <person name="Magnuson J."/>
            <person name="Mondo S."/>
            <person name="Nolan M."/>
            <person name="Ohm R."/>
            <person name="Pangilinan J."/>
            <person name="Park H.-J."/>
            <person name="Ramirez L."/>
            <person name="Alfaro M."/>
            <person name="Sun H."/>
            <person name="Tritt A."/>
            <person name="Yoshinaga Y."/>
            <person name="Zwiers L.-H."/>
            <person name="Turgeon B."/>
            <person name="Goodwin S."/>
            <person name="Spatafora J."/>
            <person name="Crous P."/>
            <person name="Grigoriev I."/>
        </authorList>
    </citation>
    <scope>NUCLEOTIDE SEQUENCE</scope>
    <source>
        <strain evidence="3">CBS 627.86</strain>
    </source>
</reference>
<dbReference type="EMBL" id="ML977329">
    <property type="protein sequence ID" value="KAF2113038.1"/>
    <property type="molecule type" value="Genomic_DNA"/>
</dbReference>
<feature type="compositionally biased region" description="Low complexity" evidence="1">
    <location>
        <begin position="118"/>
        <end position="128"/>
    </location>
</feature>
<dbReference type="Proteomes" id="UP000799770">
    <property type="component" value="Unassembled WGS sequence"/>
</dbReference>
<accession>A0A6A5Z3P4</accession>
<keyword evidence="4" id="KW-1185">Reference proteome</keyword>
<dbReference type="OrthoDB" id="5427732at2759"/>